<evidence type="ECO:0000256" key="6">
    <source>
        <dbReference type="SAM" id="Phobius"/>
    </source>
</evidence>
<comment type="subcellular location">
    <subcellularLocation>
        <location evidence="1">Membrane</location>
        <topology evidence="1">Multi-pass membrane protein</topology>
    </subcellularLocation>
</comment>
<feature type="transmembrane region" description="Helical" evidence="6">
    <location>
        <begin position="28"/>
        <end position="47"/>
    </location>
</feature>
<name>A0A2N0ZCB4_9BACI</name>
<keyword evidence="8" id="KW-1185">Reference proteome</keyword>
<dbReference type="GO" id="GO:0016787">
    <property type="term" value="F:hydrolase activity"/>
    <property type="evidence" value="ECO:0007669"/>
    <property type="project" value="TreeGrafter"/>
</dbReference>
<feature type="transmembrane region" description="Helical" evidence="6">
    <location>
        <begin position="189"/>
        <end position="205"/>
    </location>
</feature>
<dbReference type="PANTHER" id="PTHR31885">
    <property type="entry name" value="GH04784P"/>
    <property type="match status" value="1"/>
</dbReference>
<gene>
    <name evidence="7" type="ORF">CWS20_20905</name>
</gene>
<keyword evidence="4 6" id="KW-1133">Transmembrane helix</keyword>
<feature type="transmembrane region" description="Helical" evidence="6">
    <location>
        <begin position="159"/>
        <end position="177"/>
    </location>
</feature>
<keyword evidence="3 6" id="KW-0812">Transmembrane</keyword>
<evidence type="ECO:0000256" key="3">
    <source>
        <dbReference type="ARBA" id="ARBA00022692"/>
    </source>
</evidence>
<evidence type="ECO:0000256" key="2">
    <source>
        <dbReference type="ARBA" id="ARBA00007375"/>
    </source>
</evidence>
<feature type="transmembrane region" description="Helical" evidence="6">
    <location>
        <begin position="135"/>
        <end position="153"/>
    </location>
</feature>
<comment type="caution">
    <text evidence="7">The sequence shown here is derived from an EMBL/GenBank/DDBJ whole genome shotgun (WGS) entry which is preliminary data.</text>
</comment>
<dbReference type="AlphaFoldDB" id="A0A2N0ZCB4"/>
<feature type="transmembrane region" description="Helical" evidence="6">
    <location>
        <begin position="5"/>
        <end position="22"/>
    </location>
</feature>
<dbReference type="Proteomes" id="UP000233343">
    <property type="component" value="Unassembled WGS sequence"/>
</dbReference>
<comment type="similarity">
    <text evidence="2">Belongs to the TMEM86 family.</text>
</comment>
<feature type="transmembrane region" description="Helical" evidence="6">
    <location>
        <begin position="59"/>
        <end position="85"/>
    </location>
</feature>
<organism evidence="7 8">
    <name type="scientific">Cytobacillus horneckiae</name>
    <dbReference type="NCBI Taxonomy" id="549687"/>
    <lineage>
        <taxon>Bacteria</taxon>
        <taxon>Bacillati</taxon>
        <taxon>Bacillota</taxon>
        <taxon>Bacilli</taxon>
        <taxon>Bacillales</taxon>
        <taxon>Bacillaceae</taxon>
        <taxon>Cytobacillus</taxon>
    </lineage>
</organism>
<dbReference type="InterPro" id="IPR012506">
    <property type="entry name" value="TMEM86B-like"/>
</dbReference>
<dbReference type="RefSeq" id="WP_066198907.1">
    <property type="nucleotide sequence ID" value="NZ_JARMMB010000036.1"/>
</dbReference>
<dbReference type="Pfam" id="PF07947">
    <property type="entry name" value="YhhN"/>
    <property type="match status" value="1"/>
</dbReference>
<evidence type="ECO:0000313" key="8">
    <source>
        <dbReference type="Proteomes" id="UP000233343"/>
    </source>
</evidence>
<sequence>MIKKWLPFLILIMGFIYIFLIPDEPTGIKILFKLIPMILIIYFAYLIKPVNKKKLSTIMLLGLFFCMLGDGLLIWFVVGLTAFLIGHIFYTIGFFTQWNFSRSRALSILPIAVYAFVMGGQLVDSLQSSNQTSLILPVIIYIVAISAMFWSAIMSGNLFAMFGSGLFVISDSILAWNKFVAPITFSGELIMITYYSAQFLIAFSINKFGSSFSPSITNKASI</sequence>
<feature type="transmembrane region" description="Helical" evidence="6">
    <location>
        <begin position="105"/>
        <end position="123"/>
    </location>
</feature>
<keyword evidence="5 6" id="KW-0472">Membrane</keyword>
<protein>
    <submittedName>
        <fullName evidence="7">Lysoplasmalogenase</fullName>
    </submittedName>
</protein>
<evidence type="ECO:0000313" key="7">
    <source>
        <dbReference type="EMBL" id="PKG27125.1"/>
    </source>
</evidence>
<evidence type="ECO:0000256" key="1">
    <source>
        <dbReference type="ARBA" id="ARBA00004141"/>
    </source>
</evidence>
<accession>A0A2N0ZCB4</accession>
<proteinExistence type="inferred from homology"/>
<evidence type="ECO:0000256" key="4">
    <source>
        <dbReference type="ARBA" id="ARBA00022989"/>
    </source>
</evidence>
<reference evidence="7 8" key="1">
    <citation type="journal article" date="2010" name="Int. J. Syst. Evol. Microbiol.">
        <title>Bacillus horneckiae sp. nov., isolated from a spacecraft-assembly clean room.</title>
        <authorList>
            <person name="Vaishampayan P."/>
            <person name="Probst A."/>
            <person name="Krishnamurthi S."/>
            <person name="Ghosh S."/>
            <person name="Osman S."/>
            <person name="McDowall A."/>
            <person name="Ruckmani A."/>
            <person name="Mayilraj S."/>
            <person name="Venkateswaran K."/>
        </authorList>
    </citation>
    <scope>NUCLEOTIDE SEQUENCE [LARGE SCALE GENOMIC DNA]</scope>
    <source>
        <strain evidence="8">1PO1SC</strain>
    </source>
</reference>
<dbReference type="PANTHER" id="PTHR31885:SF6">
    <property type="entry name" value="GH04784P"/>
    <property type="match status" value="1"/>
</dbReference>
<dbReference type="EMBL" id="PISD01000050">
    <property type="protein sequence ID" value="PKG27125.1"/>
    <property type="molecule type" value="Genomic_DNA"/>
</dbReference>
<dbReference type="GO" id="GO:0016020">
    <property type="term" value="C:membrane"/>
    <property type="evidence" value="ECO:0007669"/>
    <property type="project" value="UniProtKB-SubCell"/>
</dbReference>
<evidence type="ECO:0000256" key="5">
    <source>
        <dbReference type="ARBA" id="ARBA00023136"/>
    </source>
</evidence>